<comment type="similarity">
    <text evidence="1 4">Belongs to the glycosyl hydrolase 30 family.</text>
</comment>
<dbReference type="InterPro" id="IPR001139">
    <property type="entry name" value="Glyco_hydro_30"/>
</dbReference>
<evidence type="ECO:0000259" key="6">
    <source>
        <dbReference type="Pfam" id="PF02055"/>
    </source>
</evidence>
<dbReference type="RefSeq" id="WP_161096306.1">
    <property type="nucleotide sequence ID" value="NZ_WWCW01000018.1"/>
</dbReference>
<dbReference type="InterPro" id="IPR033452">
    <property type="entry name" value="GH30_C"/>
</dbReference>
<dbReference type="Proteomes" id="UP000470302">
    <property type="component" value="Unassembled WGS sequence"/>
</dbReference>
<evidence type="ECO:0000256" key="2">
    <source>
        <dbReference type="ARBA" id="ARBA00022729"/>
    </source>
</evidence>
<feature type="region of interest" description="Disordered" evidence="5">
    <location>
        <begin position="1"/>
        <end position="22"/>
    </location>
</feature>
<evidence type="ECO:0000313" key="8">
    <source>
        <dbReference type="EMBL" id="MYM87128.1"/>
    </source>
</evidence>
<evidence type="ECO:0000256" key="4">
    <source>
        <dbReference type="RuleBase" id="RU361188"/>
    </source>
</evidence>
<comment type="caution">
    <text evidence="8">The sequence shown here is derived from an EMBL/GenBank/DDBJ whole genome shotgun (WGS) entry which is preliminary data.</text>
</comment>
<name>A0A845G317_9BURK</name>
<dbReference type="PANTHER" id="PTHR11069">
    <property type="entry name" value="GLUCOSYLCERAMIDASE"/>
    <property type="match status" value="1"/>
</dbReference>
<evidence type="ECO:0000256" key="1">
    <source>
        <dbReference type="ARBA" id="ARBA00005382"/>
    </source>
</evidence>
<feature type="domain" description="Glycosyl hydrolase family 30 TIM-barrel" evidence="6">
    <location>
        <begin position="96"/>
        <end position="428"/>
    </location>
</feature>
<dbReference type="EMBL" id="WWCW01000018">
    <property type="protein sequence ID" value="MYM87128.1"/>
    <property type="molecule type" value="Genomic_DNA"/>
</dbReference>
<dbReference type="Pfam" id="PF02055">
    <property type="entry name" value="Glyco_hydro_30"/>
    <property type="match status" value="1"/>
</dbReference>
<organism evidence="8 9">
    <name type="scientific">Duganella vulcania</name>
    <dbReference type="NCBI Taxonomy" id="2692166"/>
    <lineage>
        <taxon>Bacteria</taxon>
        <taxon>Pseudomonadati</taxon>
        <taxon>Pseudomonadota</taxon>
        <taxon>Betaproteobacteria</taxon>
        <taxon>Burkholderiales</taxon>
        <taxon>Oxalobacteraceae</taxon>
        <taxon>Telluria group</taxon>
        <taxon>Duganella</taxon>
    </lineage>
</organism>
<keyword evidence="4" id="KW-0326">Glycosidase</keyword>
<dbReference type="Gene3D" id="3.20.20.80">
    <property type="entry name" value="Glycosidases"/>
    <property type="match status" value="1"/>
</dbReference>
<dbReference type="GO" id="GO:0004348">
    <property type="term" value="F:glucosylceramidase activity"/>
    <property type="evidence" value="ECO:0007669"/>
    <property type="project" value="InterPro"/>
</dbReference>
<proteinExistence type="inferred from homology"/>
<dbReference type="SUPFAM" id="SSF51445">
    <property type="entry name" value="(Trans)glycosidases"/>
    <property type="match status" value="1"/>
</dbReference>
<reference evidence="8 9" key="1">
    <citation type="submission" date="2020-01" db="EMBL/GenBank/DDBJ databases">
        <title>Novel species isolated from a subtropical stream in China.</title>
        <authorList>
            <person name="Lu H."/>
        </authorList>
    </citation>
    <scope>NUCLEOTIDE SEQUENCE [LARGE SCALE GENOMIC DNA]</scope>
    <source>
        <strain evidence="8 9">FT82W</strain>
    </source>
</reference>
<evidence type="ECO:0000313" key="9">
    <source>
        <dbReference type="Proteomes" id="UP000470302"/>
    </source>
</evidence>
<dbReference type="GO" id="GO:0016020">
    <property type="term" value="C:membrane"/>
    <property type="evidence" value="ECO:0007669"/>
    <property type="project" value="GOC"/>
</dbReference>
<evidence type="ECO:0000256" key="3">
    <source>
        <dbReference type="ARBA" id="ARBA00022801"/>
    </source>
</evidence>
<dbReference type="Gene3D" id="2.60.40.1180">
    <property type="entry name" value="Golgi alpha-mannosidase II"/>
    <property type="match status" value="1"/>
</dbReference>
<feature type="compositionally biased region" description="Basic and acidic residues" evidence="5">
    <location>
        <begin position="13"/>
        <end position="22"/>
    </location>
</feature>
<accession>A0A845G317</accession>
<evidence type="ECO:0000256" key="5">
    <source>
        <dbReference type="SAM" id="MobiDB-lite"/>
    </source>
</evidence>
<gene>
    <name evidence="8" type="ORF">GTP91_08025</name>
</gene>
<keyword evidence="2" id="KW-0732">Signal</keyword>
<dbReference type="InterPro" id="IPR017853">
    <property type="entry name" value="GH"/>
</dbReference>
<keyword evidence="3 4" id="KW-0378">Hydrolase</keyword>
<dbReference type="GO" id="GO:0006680">
    <property type="term" value="P:glucosylceramide catabolic process"/>
    <property type="evidence" value="ECO:0007669"/>
    <property type="project" value="TreeGrafter"/>
</dbReference>
<sequence>MFTASPAMPGDQALRRSPDRRPPHLPRPLLRLLAIPVLLLCAHGASLAQGRVQAWITTGDQAQLLARGADARFGPGAKAATVIEVDPNQRYQEMVGFGAAITDASAWLIQNRLNPQQRGALMNDLFGKAPGANFSFTRLTIGASDFSRHHYSFDDMPPGQTDPTLAQFSIEPNRADVLPVTKAALAINPRLRVMASPWSAPGWMKSTDSLIQGTLKPEAYAPFAAYLSRYVGAYEQEGVPIYALTLQNEPHFEPKDYPGMRVEPAQRAAFIGGHLGPLLAREHPQTRILDWDHNWDEPGSPAAVLQDPVASKYVNGVAWHCYAGDVRVQAALHDRWPDKDTYFTECSGGKWAPVWSDNLNHFARTLVIGATRGWARGVLLWNLALDENDGPHLGGCKDCRGVVTIDSRDGKVTRNEEYYALAHASRFVRQGARRIASTSGYDDLDTVAFRNADDGSVALLVVNSAKTPRSFAVRLAPGLRSFSYTLPAASVATFTWQP</sequence>
<protein>
    <submittedName>
        <fullName evidence="8">Glycosyl hydrolase</fullName>
    </submittedName>
</protein>
<feature type="domain" description="Glycosyl hydrolase family 30 beta sandwich" evidence="7">
    <location>
        <begin position="431"/>
        <end position="494"/>
    </location>
</feature>
<dbReference type="PANTHER" id="PTHR11069:SF23">
    <property type="entry name" value="LYSOSOMAL ACID GLUCOSYLCERAMIDASE"/>
    <property type="match status" value="1"/>
</dbReference>
<dbReference type="InterPro" id="IPR033453">
    <property type="entry name" value="Glyco_hydro_30_TIM-barrel"/>
</dbReference>
<dbReference type="AlphaFoldDB" id="A0A845G317"/>
<dbReference type="Pfam" id="PF17189">
    <property type="entry name" value="Glyco_hydro_30C"/>
    <property type="match status" value="1"/>
</dbReference>
<evidence type="ECO:0000259" key="7">
    <source>
        <dbReference type="Pfam" id="PF17189"/>
    </source>
</evidence>
<dbReference type="InterPro" id="IPR013780">
    <property type="entry name" value="Glyco_hydro_b"/>
</dbReference>